<reference evidence="2 3" key="1">
    <citation type="submission" date="2019-03" db="EMBL/GenBank/DDBJ databases">
        <title>Bacillus niacini sp. nov. a Nicotinate-Metabolizing Mesophile Isolated from Soil.</title>
        <authorList>
            <person name="Zhang G."/>
        </authorList>
    </citation>
    <scope>NUCLEOTIDE SEQUENCE [LARGE SCALE GENOMIC DNA]</scope>
    <source>
        <strain evidence="2 3">WN066</strain>
    </source>
</reference>
<dbReference type="InterPro" id="IPR013815">
    <property type="entry name" value="ATP_grasp_subdomain_1"/>
</dbReference>
<dbReference type="Pfam" id="PF14398">
    <property type="entry name" value="ATPgrasp_YheCD"/>
    <property type="match status" value="1"/>
</dbReference>
<dbReference type="EMBL" id="JAVGVR010000001">
    <property type="protein sequence ID" value="MDQ6596350.1"/>
    <property type="molecule type" value="Genomic_DNA"/>
</dbReference>
<accession>A0A4R5W043</accession>
<gene>
    <name evidence="2" type="ORF">E2K98_02710</name>
    <name evidence="1" type="ORF">RCG21_08150</name>
</gene>
<evidence type="ECO:0000313" key="1">
    <source>
        <dbReference type="EMBL" id="MDQ6596350.1"/>
    </source>
</evidence>
<comment type="caution">
    <text evidence="2">The sequence shown here is derived from an EMBL/GenBank/DDBJ whole genome shotgun (WGS) entry which is preliminary data.</text>
</comment>
<dbReference type="AlphaFoldDB" id="A0A4R5W043"/>
<evidence type="ECO:0000313" key="3">
    <source>
        <dbReference type="Proteomes" id="UP000295132"/>
    </source>
</evidence>
<dbReference type="Proteomes" id="UP000295132">
    <property type="component" value="Unassembled WGS sequence"/>
</dbReference>
<dbReference type="Gene3D" id="3.30.1490.20">
    <property type="entry name" value="ATP-grasp fold, A domain"/>
    <property type="match status" value="1"/>
</dbReference>
<keyword evidence="4" id="KW-1185">Reference proteome</keyword>
<dbReference type="GO" id="GO:0005524">
    <property type="term" value="F:ATP binding"/>
    <property type="evidence" value="ECO:0007669"/>
    <property type="project" value="InterPro"/>
</dbReference>
<name>A0A4R5W043_9BACI</name>
<evidence type="ECO:0000313" key="2">
    <source>
        <dbReference type="EMBL" id="TDK65167.1"/>
    </source>
</evidence>
<organism evidence="2 3">
    <name type="scientific">Bacillus salipaludis</name>
    <dbReference type="NCBI Taxonomy" id="2547811"/>
    <lineage>
        <taxon>Bacteria</taxon>
        <taxon>Bacillati</taxon>
        <taxon>Bacillota</taxon>
        <taxon>Bacilli</taxon>
        <taxon>Bacillales</taxon>
        <taxon>Bacillaceae</taxon>
        <taxon>Bacillus</taxon>
    </lineage>
</organism>
<proteinExistence type="predicted"/>
<dbReference type="InterPro" id="IPR026838">
    <property type="entry name" value="YheC/D"/>
</dbReference>
<dbReference type="RefSeq" id="WP_133332745.1">
    <property type="nucleotide sequence ID" value="NZ_JAVGVR010000001.1"/>
</dbReference>
<dbReference type="Proteomes" id="UP001178888">
    <property type="component" value="Unassembled WGS sequence"/>
</dbReference>
<sequence length="367" mass="42031">MIALGIMTLNIDSETSYLDGIAAKAHSCGIECFRFIPSQIHPHSLQVKGKKFDSEINRWVECEFPIPTILYDRCFYGEDEHSKQCLPIVSWLKSRDDITFLGYGLPNKLDLYEALRSSILSAYLPKSYPVNEITGLLKELDKTKKIILKPINGSQGYGIYYLKKNDKTFHVKTEKNKKIISHIFPNEAKLMAWLKTLLKQHKYLYQPYLELYNDDFQPFDIRIFIQKDENGVWVERGKGVRVGTTGGILSNLSAGGSAQDFPTWLSTLPAHNKDFICSELEYIITHLPPLLEKEFLPLFEIGVDIGLAKNGSLWILDMNSKPGRKVLLQTRKDLKETLDLAPLLYGKYLSQSDLQERKNLYEKTLSN</sequence>
<evidence type="ECO:0000313" key="4">
    <source>
        <dbReference type="Proteomes" id="UP001178888"/>
    </source>
</evidence>
<dbReference type="Gene3D" id="3.30.470.20">
    <property type="entry name" value="ATP-grasp fold, B domain"/>
    <property type="match status" value="1"/>
</dbReference>
<reference evidence="1" key="2">
    <citation type="submission" date="2023-08" db="EMBL/GenBank/DDBJ databases">
        <title>Nitrogen cycling bacteria in agricultural field soils.</title>
        <authorList>
            <person name="Jang J."/>
        </authorList>
    </citation>
    <scope>NUCLEOTIDE SEQUENCE</scope>
    <source>
        <strain evidence="1">PS3-36</strain>
    </source>
</reference>
<dbReference type="SUPFAM" id="SSF56059">
    <property type="entry name" value="Glutathione synthetase ATP-binding domain-like"/>
    <property type="match status" value="1"/>
</dbReference>
<protein>
    <submittedName>
        <fullName evidence="2">YheC/YheD family protein</fullName>
    </submittedName>
</protein>
<dbReference type="EMBL" id="SMYO01000001">
    <property type="protein sequence ID" value="TDK65167.1"/>
    <property type="molecule type" value="Genomic_DNA"/>
</dbReference>